<accession>A0A1W1BBC2</accession>
<keyword evidence="1" id="KW-0812">Transmembrane</keyword>
<gene>
    <name evidence="2" type="ORF">MNB_SV-12-1096</name>
</gene>
<protein>
    <submittedName>
        <fullName evidence="2">Uncharacterized protein</fullName>
    </submittedName>
</protein>
<feature type="transmembrane region" description="Helical" evidence="1">
    <location>
        <begin position="80"/>
        <end position="100"/>
    </location>
</feature>
<name>A0A1W1BBC2_9ZZZZ</name>
<evidence type="ECO:0000256" key="1">
    <source>
        <dbReference type="SAM" id="Phobius"/>
    </source>
</evidence>
<sequence length="108" mass="12098">MKAIIVLALLFSIGLIFLMYKREANLKKMLLSSFLLVGLISLGIVGNVMRSLMPLFLAHIVALIIAYGGLLIYILRDKLYWYLGLTPVATLTLYILLAWIGNEHITGF</sequence>
<evidence type="ECO:0000313" key="2">
    <source>
        <dbReference type="EMBL" id="SFV50881.1"/>
    </source>
</evidence>
<keyword evidence="1" id="KW-1133">Transmembrane helix</keyword>
<organism evidence="2">
    <name type="scientific">hydrothermal vent metagenome</name>
    <dbReference type="NCBI Taxonomy" id="652676"/>
    <lineage>
        <taxon>unclassified sequences</taxon>
        <taxon>metagenomes</taxon>
        <taxon>ecological metagenomes</taxon>
    </lineage>
</organism>
<feature type="transmembrane region" description="Helical" evidence="1">
    <location>
        <begin position="55"/>
        <end position="74"/>
    </location>
</feature>
<reference evidence="2" key="1">
    <citation type="submission" date="2016-10" db="EMBL/GenBank/DDBJ databases">
        <authorList>
            <person name="de Groot N.N."/>
        </authorList>
    </citation>
    <scope>NUCLEOTIDE SEQUENCE</scope>
</reference>
<dbReference type="AlphaFoldDB" id="A0A1W1BBC2"/>
<keyword evidence="1" id="KW-0472">Membrane</keyword>
<dbReference type="EMBL" id="FPHE01000014">
    <property type="protein sequence ID" value="SFV50881.1"/>
    <property type="molecule type" value="Genomic_DNA"/>
</dbReference>
<feature type="transmembrane region" description="Helical" evidence="1">
    <location>
        <begin position="29"/>
        <end position="48"/>
    </location>
</feature>
<proteinExistence type="predicted"/>